<dbReference type="Proteomes" id="UP001597459">
    <property type="component" value="Unassembled WGS sequence"/>
</dbReference>
<proteinExistence type="predicted"/>
<dbReference type="Pfam" id="PF02230">
    <property type="entry name" value="Abhydrolase_2"/>
    <property type="match status" value="1"/>
</dbReference>
<reference evidence="4" key="1">
    <citation type="journal article" date="2019" name="Int. J. Syst. Evol. Microbiol.">
        <title>The Global Catalogue of Microorganisms (GCM) 10K type strain sequencing project: providing services to taxonomists for standard genome sequencing and annotation.</title>
        <authorList>
            <consortium name="The Broad Institute Genomics Platform"/>
            <consortium name="The Broad Institute Genome Sequencing Center for Infectious Disease"/>
            <person name="Wu L."/>
            <person name="Ma J."/>
        </authorList>
    </citation>
    <scope>NUCLEOTIDE SEQUENCE [LARGE SCALE GENOMIC DNA]</scope>
    <source>
        <strain evidence="4">KCTC 42423</strain>
    </source>
</reference>
<dbReference type="PANTHER" id="PTHR43037:SF1">
    <property type="entry name" value="BLL1128 PROTEIN"/>
    <property type="match status" value="1"/>
</dbReference>
<keyword evidence="1" id="KW-0732">Signal</keyword>
<name>A0ABW5NF47_9FLAO</name>
<sequence length="559" mass="64331">MGYTATHLYLYIETAEDRINYHRRGYLWGDGYKILLGMPKKDSLTDEYYELSYSPSKEKNHWDRQRIMAYNFNQVTKPLSTQSISQEVSTGKKFGFEALIAWSDIEPYHPWFLGEIGCNIYFAKGINSQEHGYITNGYSLVDDEGIWSEEIPKRKYRKITFQLPETVSQPTTIAALRKKNLEEGKPLIVEIASIAKKAVEETIRISCFNKQKEEVLTKEYKIKSSDNLTKENLQVRLEGMSPGIYTVLIQTTEKKLGEHVISIRPEIDGENISTEIQKNKPKLPMGSLHTLQFELNEILNKYRALKPYESGESVHHLWKEFEKKFNVFKQGTDPYKGISGPYRRAFKSKYDQSYQPYSIKLPENYDPAKKYPLLVFLHGSGRDEQGLLKKARSNGKFIEIAPLARDLYNAYAYEESQRDIVEAIEAVTSSFSVDRSRMIIGGFSMGGYGALRAFYEHPELYKGVAVFAGHPNLANEWLDEEHPNFLEDKYLTPFIGVPLFIYHGKKDAGLDVRLIEEMSDKLKKIGGKVTCSIVADKGHEYPDTFTNTKYFNWLDSLIK</sequence>
<feature type="domain" description="Phospholipase/carboxylesterase/thioesterase" evidence="2">
    <location>
        <begin position="421"/>
        <end position="544"/>
    </location>
</feature>
<evidence type="ECO:0000313" key="3">
    <source>
        <dbReference type="EMBL" id="MFD2593549.1"/>
    </source>
</evidence>
<comment type="caution">
    <text evidence="3">The sequence shown here is derived from an EMBL/GenBank/DDBJ whole genome shotgun (WGS) entry which is preliminary data.</text>
</comment>
<dbReference type="InterPro" id="IPR003140">
    <property type="entry name" value="PLipase/COase/thioEstase"/>
</dbReference>
<keyword evidence="3" id="KW-0378">Hydrolase</keyword>
<dbReference type="EMBL" id="JBHULX010000048">
    <property type="protein sequence ID" value="MFD2593549.1"/>
    <property type="molecule type" value="Genomic_DNA"/>
</dbReference>
<dbReference type="RefSeq" id="WP_378254000.1">
    <property type="nucleotide sequence ID" value="NZ_JBHSJV010000001.1"/>
</dbReference>
<dbReference type="PANTHER" id="PTHR43037">
    <property type="entry name" value="UNNAMED PRODUCT-RELATED"/>
    <property type="match status" value="1"/>
</dbReference>
<evidence type="ECO:0000259" key="2">
    <source>
        <dbReference type="Pfam" id="PF02230"/>
    </source>
</evidence>
<keyword evidence="4" id="KW-1185">Reference proteome</keyword>
<protein>
    <submittedName>
        <fullName evidence="3">Alpha/beta hydrolase-fold protein</fullName>
    </submittedName>
</protein>
<dbReference type="Gene3D" id="3.40.50.1820">
    <property type="entry name" value="alpha/beta hydrolase"/>
    <property type="match status" value="1"/>
</dbReference>
<dbReference type="InterPro" id="IPR050955">
    <property type="entry name" value="Plant_Biomass_Hydrol_Est"/>
</dbReference>
<gene>
    <name evidence="3" type="ORF">ACFSTE_22110</name>
</gene>
<evidence type="ECO:0000256" key="1">
    <source>
        <dbReference type="ARBA" id="ARBA00022729"/>
    </source>
</evidence>
<organism evidence="3 4">
    <name type="scientific">Aquimarina hainanensis</name>
    <dbReference type="NCBI Taxonomy" id="1578017"/>
    <lineage>
        <taxon>Bacteria</taxon>
        <taxon>Pseudomonadati</taxon>
        <taxon>Bacteroidota</taxon>
        <taxon>Flavobacteriia</taxon>
        <taxon>Flavobacteriales</taxon>
        <taxon>Flavobacteriaceae</taxon>
        <taxon>Aquimarina</taxon>
    </lineage>
</organism>
<evidence type="ECO:0000313" key="4">
    <source>
        <dbReference type="Proteomes" id="UP001597459"/>
    </source>
</evidence>
<dbReference type="SUPFAM" id="SSF53474">
    <property type="entry name" value="alpha/beta-Hydrolases"/>
    <property type="match status" value="1"/>
</dbReference>
<accession>A0ABW5NF47</accession>
<dbReference type="InterPro" id="IPR029058">
    <property type="entry name" value="AB_hydrolase_fold"/>
</dbReference>
<dbReference type="GO" id="GO:0016787">
    <property type="term" value="F:hydrolase activity"/>
    <property type="evidence" value="ECO:0007669"/>
    <property type="project" value="UniProtKB-KW"/>
</dbReference>